<dbReference type="PROSITE" id="PS51532">
    <property type="entry name" value="PITH"/>
    <property type="match status" value="1"/>
</dbReference>
<dbReference type="Pfam" id="PF06201">
    <property type="entry name" value="PITH"/>
    <property type="match status" value="1"/>
</dbReference>
<evidence type="ECO:0000256" key="2">
    <source>
        <dbReference type="SAM" id="MobiDB-lite"/>
    </source>
</evidence>
<dbReference type="EMBL" id="KV448157">
    <property type="protein sequence ID" value="OAX42431.1"/>
    <property type="molecule type" value="Genomic_DNA"/>
</dbReference>
<feature type="region of interest" description="Disordered" evidence="2">
    <location>
        <begin position="18"/>
        <end position="42"/>
    </location>
</feature>
<dbReference type="PANTHER" id="PTHR12175:SF1">
    <property type="entry name" value="PITH DOMAIN-CONTAINING PROTEIN 1"/>
    <property type="match status" value="1"/>
</dbReference>
<organism evidence="4 5">
    <name type="scientific">Rhizopogon vinicolor AM-OR11-026</name>
    <dbReference type="NCBI Taxonomy" id="1314800"/>
    <lineage>
        <taxon>Eukaryota</taxon>
        <taxon>Fungi</taxon>
        <taxon>Dikarya</taxon>
        <taxon>Basidiomycota</taxon>
        <taxon>Agaricomycotina</taxon>
        <taxon>Agaricomycetes</taxon>
        <taxon>Agaricomycetidae</taxon>
        <taxon>Boletales</taxon>
        <taxon>Suillineae</taxon>
        <taxon>Rhizopogonaceae</taxon>
        <taxon>Rhizopogon</taxon>
    </lineage>
</organism>
<dbReference type="GO" id="GO:0005634">
    <property type="term" value="C:nucleus"/>
    <property type="evidence" value="ECO:0007669"/>
    <property type="project" value="TreeGrafter"/>
</dbReference>
<dbReference type="SUPFAM" id="SSF49785">
    <property type="entry name" value="Galactose-binding domain-like"/>
    <property type="match status" value="1"/>
</dbReference>
<gene>
    <name evidence="4" type="ORF">K503DRAFT_354183</name>
</gene>
<evidence type="ECO:0000313" key="4">
    <source>
        <dbReference type="EMBL" id="OAX42431.1"/>
    </source>
</evidence>
<feature type="compositionally biased region" description="Low complexity" evidence="2">
    <location>
        <begin position="29"/>
        <end position="41"/>
    </location>
</feature>
<dbReference type="InterPro" id="IPR037047">
    <property type="entry name" value="PITH_dom_sf"/>
</dbReference>
<feature type="domain" description="PITH" evidence="3">
    <location>
        <begin position="53"/>
        <end position="226"/>
    </location>
</feature>
<dbReference type="InParanoid" id="A0A1B7NC24"/>
<evidence type="ECO:0000259" key="3">
    <source>
        <dbReference type="PROSITE" id="PS51532"/>
    </source>
</evidence>
<comment type="similarity">
    <text evidence="1">Belongs to the PITHD1 family.</text>
</comment>
<accession>A0A1B7NC24</accession>
<dbReference type="Gene3D" id="2.60.120.470">
    <property type="entry name" value="PITH domain"/>
    <property type="match status" value="1"/>
</dbReference>
<name>A0A1B7NC24_9AGAM</name>
<evidence type="ECO:0000313" key="5">
    <source>
        <dbReference type="Proteomes" id="UP000092154"/>
    </source>
</evidence>
<keyword evidence="5" id="KW-1185">Reference proteome</keyword>
<protein>
    <submittedName>
        <fullName evidence="4">DUF1000-domain-containing protein</fullName>
    </submittedName>
</protein>
<reference evidence="4 5" key="1">
    <citation type="submission" date="2016-06" db="EMBL/GenBank/DDBJ databases">
        <title>Comparative genomics of the ectomycorrhizal sister species Rhizopogon vinicolor and Rhizopogon vesiculosus (Basidiomycota: Boletales) reveals a divergence of the mating type B locus.</title>
        <authorList>
            <consortium name="DOE Joint Genome Institute"/>
            <person name="Mujic A.B."/>
            <person name="Kuo A."/>
            <person name="Tritt A."/>
            <person name="Lipzen A."/>
            <person name="Chen C."/>
            <person name="Johnson J."/>
            <person name="Sharma A."/>
            <person name="Barry K."/>
            <person name="Grigoriev I.V."/>
            <person name="Spatafora J.W."/>
        </authorList>
    </citation>
    <scope>NUCLEOTIDE SEQUENCE [LARGE SCALE GENOMIC DNA]</scope>
    <source>
        <strain evidence="4 5">AM-OR11-026</strain>
    </source>
</reference>
<proteinExistence type="inferred from homology"/>
<dbReference type="PANTHER" id="PTHR12175">
    <property type="entry name" value="AD039 HT014 THIOREDOXIN FAMILY TRP26"/>
    <property type="match status" value="1"/>
</dbReference>
<dbReference type="InterPro" id="IPR008979">
    <property type="entry name" value="Galactose-bd-like_sf"/>
</dbReference>
<dbReference type="AlphaFoldDB" id="A0A1B7NC24"/>
<dbReference type="InterPro" id="IPR045099">
    <property type="entry name" value="PITH1-like"/>
</dbReference>
<dbReference type="InterPro" id="IPR010400">
    <property type="entry name" value="PITH_dom"/>
</dbReference>
<dbReference type="Proteomes" id="UP000092154">
    <property type="component" value="Unassembled WGS sequence"/>
</dbReference>
<dbReference type="GO" id="GO:0005737">
    <property type="term" value="C:cytoplasm"/>
    <property type="evidence" value="ECO:0007669"/>
    <property type="project" value="UniProtKB-ARBA"/>
</dbReference>
<sequence>MPRQTKRQLISEIADQLQEDGDWYDSHPDSSSSSEDFGSYSVRASPTMMGRNSLTADGTNLSNLYPLIDRENVHGFNLAIPQLSRTVIKLWNDREDTTIYADSQASVADQIIVHVPFSQKVRIKSILLKLGSGSAMPRSLKVYANCPNIMDFNNAECIKPHLISLLQTKTTTVEYPVKAAAFNSVHSLDLHFCDAVGISRIYYIGFKGDATPLKEGTNQLEVPTIKAAHAPVVDHLVQQKCSILRPGDVLMPTS</sequence>
<dbReference type="OrthoDB" id="2635at2759"/>
<evidence type="ECO:0000256" key="1">
    <source>
        <dbReference type="ARBA" id="ARBA00025788"/>
    </source>
</evidence>